<keyword evidence="3" id="KW-0285">Flavoprotein</keyword>
<reference evidence="5 6" key="1">
    <citation type="submission" date="2018-03" db="EMBL/GenBank/DDBJ databases">
        <title>Genomic Encyclopedia of Archaeal and Bacterial Type Strains, Phase II (KMG-II): from individual species to whole genera.</title>
        <authorList>
            <person name="Goeker M."/>
        </authorList>
    </citation>
    <scope>NUCLEOTIDE SEQUENCE [LARGE SCALE GENOMIC DNA]</scope>
    <source>
        <strain evidence="5 6">DSM 28057</strain>
    </source>
</reference>
<name>A0A2P8EDR1_9BACT</name>
<dbReference type="GO" id="GO:0009055">
    <property type="term" value="F:electron transfer activity"/>
    <property type="evidence" value="ECO:0007669"/>
    <property type="project" value="InterPro"/>
</dbReference>
<proteinExistence type="inferred from homology"/>
<feature type="binding site" evidence="3">
    <location>
        <position position="288"/>
    </location>
    <ligand>
        <name>FAD</name>
        <dbReference type="ChEBI" id="CHEBI:57692"/>
    </ligand>
</feature>
<dbReference type="PIRSF" id="PIRSF000089">
    <property type="entry name" value="Electra_flavoP_a"/>
    <property type="match status" value="1"/>
</dbReference>
<evidence type="ECO:0000259" key="4">
    <source>
        <dbReference type="SMART" id="SM00893"/>
    </source>
</evidence>
<dbReference type="SUPFAM" id="SSF52467">
    <property type="entry name" value="DHS-like NAD/FAD-binding domain"/>
    <property type="match status" value="1"/>
</dbReference>
<dbReference type="Gene3D" id="3.40.50.1220">
    <property type="entry name" value="TPP-binding domain"/>
    <property type="match status" value="1"/>
</dbReference>
<feature type="binding site" evidence="3">
    <location>
        <begin position="267"/>
        <end position="274"/>
    </location>
    <ligand>
        <name>FAD</name>
        <dbReference type="ChEBI" id="CHEBI:57692"/>
    </ligand>
</feature>
<dbReference type="RefSeq" id="WP_106565685.1">
    <property type="nucleotide sequence ID" value="NZ_JAUVYL010000077.1"/>
</dbReference>
<dbReference type="Pfam" id="PF01012">
    <property type="entry name" value="ETF"/>
    <property type="match status" value="1"/>
</dbReference>
<sequence>MSVLVYIEHADGSVKKNSLEAVSYAKALSDKQGEGEVIAVALGSVAQEELVKVGHAGASKVVHVNDEKLNAGIIQAHSEALAQVYGKVGAKTLILAKSSLGDAVAARLAVKLNAGLVSNVVELPVTASGYKVKRSIYTGKAFAETIVNKEHKILAVKKNAVDLKTDGSDAAVETVTLDIHAENFATKITSTDKAKGDVLLPEADIVVSGGRGMKGPENWGMIEDLAKELGAATGCSKPVSDIGWRPHHEHVGQTGVKVAPSLYIAVGISGAIQHLAGVNSSKCIVVINKDADAPFFKAADYGIVGDAFEVLPKLTEAVKALK</sequence>
<dbReference type="InterPro" id="IPR014730">
    <property type="entry name" value="ETF_a/b_N"/>
</dbReference>
<dbReference type="Gene3D" id="3.40.50.620">
    <property type="entry name" value="HUPs"/>
    <property type="match status" value="1"/>
</dbReference>
<keyword evidence="2" id="KW-0813">Transport</keyword>
<dbReference type="Proteomes" id="UP000240708">
    <property type="component" value="Unassembled WGS sequence"/>
</dbReference>
<comment type="cofactor">
    <cofactor evidence="3">
        <name>FAD</name>
        <dbReference type="ChEBI" id="CHEBI:57692"/>
    </cofactor>
    <text evidence="3">Binds 1 FAD per dimer.</text>
</comment>
<keyword evidence="3" id="KW-0274">FAD</keyword>
<comment type="similarity">
    <text evidence="1">Belongs to the ETF alpha-subunit/FixB family.</text>
</comment>
<dbReference type="EMBL" id="PYGF01000001">
    <property type="protein sequence ID" value="PSL07619.1"/>
    <property type="molecule type" value="Genomic_DNA"/>
</dbReference>
<evidence type="ECO:0000256" key="2">
    <source>
        <dbReference type="ARBA" id="ARBA00022982"/>
    </source>
</evidence>
<evidence type="ECO:0000313" key="6">
    <source>
        <dbReference type="Proteomes" id="UP000240708"/>
    </source>
</evidence>
<evidence type="ECO:0000256" key="1">
    <source>
        <dbReference type="ARBA" id="ARBA00005817"/>
    </source>
</evidence>
<evidence type="ECO:0000313" key="5">
    <source>
        <dbReference type="EMBL" id="PSL07619.1"/>
    </source>
</evidence>
<protein>
    <submittedName>
        <fullName evidence="5">Electron transfer flavoprotein alpha subunit apoprotein</fullName>
    </submittedName>
</protein>
<accession>A0A2P8EDR1</accession>
<dbReference type="SMART" id="SM00893">
    <property type="entry name" value="ETF"/>
    <property type="match status" value="1"/>
</dbReference>
<dbReference type="InterPro" id="IPR014729">
    <property type="entry name" value="Rossmann-like_a/b/a_fold"/>
</dbReference>
<evidence type="ECO:0000256" key="3">
    <source>
        <dbReference type="PIRSR" id="PIRSR000089-1"/>
    </source>
</evidence>
<organism evidence="5 6">
    <name type="scientific">Cecembia rubra</name>
    <dbReference type="NCBI Taxonomy" id="1485585"/>
    <lineage>
        <taxon>Bacteria</taxon>
        <taxon>Pseudomonadati</taxon>
        <taxon>Bacteroidota</taxon>
        <taxon>Cytophagia</taxon>
        <taxon>Cytophagales</taxon>
        <taxon>Cyclobacteriaceae</taxon>
        <taxon>Cecembia</taxon>
    </lineage>
</organism>
<dbReference type="GO" id="GO:0033539">
    <property type="term" value="P:fatty acid beta-oxidation using acyl-CoA dehydrogenase"/>
    <property type="evidence" value="ECO:0007669"/>
    <property type="project" value="TreeGrafter"/>
</dbReference>
<dbReference type="InterPro" id="IPR001308">
    <property type="entry name" value="ETF_a/FixB"/>
</dbReference>
<keyword evidence="2" id="KW-0249">Electron transport</keyword>
<dbReference type="AlphaFoldDB" id="A0A2P8EDR1"/>
<dbReference type="PANTHER" id="PTHR43153:SF1">
    <property type="entry name" value="ELECTRON TRANSFER FLAVOPROTEIN SUBUNIT ALPHA, MITOCHONDRIAL"/>
    <property type="match status" value="1"/>
</dbReference>
<dbReference type="PANTHER" id="PTHR43153">
    <property type="entry name" value="ELECTRON TRANSFER FLAVOPROTEIN ALPHA"/>
    <property type="match status" value="1"/>
</dbReference>
<dbReference type="SUPFAM" id="SSF52402">
    <property type="entry name" value="Adenine nucleotide alpha hydrolases-like"/>
    <property type="match status" value="1"/>
</dbReference>
<keyword evidence="6" id="KW-1185">Reference proteome</keyword>
<dbReference type="OrthoDB" id="9770286at2"/>
<dbReference type="InterPro" id="IPR029035">
    <property type="entry name" value="DHS-like_NAD/FAD-binding_dom"/>
</dbReference>
<dbReference type="Pfam" id="PF00766">
    <property type="entry name" value="ETF_alpha"/>
    <property type="match status" value="1"/>
</dbReference>
<dbReference type="GO" id="GO:0050660">
    <property type="term" value="F:flavin adenine dinucleotide binding"/>
    <property type="evidence" value="ECO:0007669"/>
    <property type="project" value="InterPro"/>
</dbReference>
<feature type="binding site" evidence="3">
    <location>
        <position position="211"/>
    </location>
    <ligand>
        <name>FAD</name>
        <dbReference type="ChEBI" id="CHEBI:57692"/>
    </ligand>
</feature>
<gene>
    <name evidence="5" type="ORF">CLV48_101552</name>
</gene>
<comment type="caution">
    <text evidence="5">The sequence shown here is derived from an EMBL/GenBank/DDBJ whole genome shotgun (WGS) entry which is preliminary data.</text>
</comment>
<dbReference type="InterPro" id="IPR014731">
    <property type="entry name" value="ETF_asu_C"/>
</dbReference>
<feature type="domain" description="Electron transfer flavoprotein alpha/beta-subunit N-terminal" evidence="4">
    <location>
        <begin position="3"/>
        <end position="188"/>
    </location>
</feature>